<evidence type="ECO:0008006" key="3">
    <source>
        <dbReference type="Google" id="ProtNLM"/>
    </source>
</evidence>
<dbReference type="RefSeq" id="WP_263036754.1">
    <property type="nucleotide sequence ID" value="NZ_JAOTPL010000002.1"/>
</dbReference>
<name>A0AAE3LLZ9_9BACT</name>
<sequence length="96" mass="10783">MKFTFSFIVAAFLFTSCANQNNEVKNTPEIEVEEDHTMGGKDNSHLYTNVQFAMDKDPVCMMPLSAGITDTAVINGKNYGFCSPQCKETYVKENRK</sequence>
<keyword evidence="2" id="KW-1185">Reference proteome</keyword>
<protein>
    <recommendedName>
        <fullName evidence="3">YHS domain-containing protein</fullName>
    </recommendedName>
</protein>
<gene>
    <name evidence="1" type="ORF">OD355_01905</name>
</gene>
<dbReference type="AlphaFoldDB" id="A0AAE3LLZ9"/>
<proteinExistence type="predicted"/>
<comment type="caution">
    <text evidence="1">The sequence shown here is derived from an EMBL/GenBank/DDBJ whole genome shotgun (WGS) entry which is preliminary data.</text>
</comment>
<evidence type="ECO:0000313" key="2">
    <source>
        <dbReference type="Proteomes" id="UP001209317"/>
    </source>
</evidence>
<accession>A0AAE3LLZ9</accession>
<dbReference type="PROSITE" id="PS51257">
    <property type="entry name" value="PROKAR_LIPOPROTEIN"/>
    <property type="match status" value="1"/>
</dbReference>
<dbReference type="Proteomes" id="UP001209317">
    <property type="component" value="Unassembled WGS sequence"/>
</dbReference>
<evidence type="ECO:0000313" key="1">
    <source>
        <dbReference type="EMBL" id="MCU7693266.1"/>
    </source>
</evidence>
<dbReference type="EMBL" id="JAOTPL010000002">
    <property type="protein sequence ID" value="MCU7693266.1"/>
    <property type="molecule type" value="Genomic_DNA"/>
</dbReference>
<reference evidence="1" key="1">
    <citation type="submission" date="2022-10" db="EMBL/GenBank/DDBJ databases">
        <authorList>
            <person name="Kim H.S."/>
            <person name="Kim J.-S."/>
            <person name="Suh M.K."/>
            <person name="Eom M.K."/>
            <person name="Lee J.-S."/>
        </authorList>
    </citation>
    <scope>NUCLEOTIDE SEQUENCE</scope>
    <source>
        <strain evidence="1">LIP-5</strain>
    </source>
</reference>
<organism evidence="1 2">
    <name type="scientific">Haoranjiania flava</name>
    <dbReference type="NCBI Taxonomy" id="1856322"/>
    <lineage>
        <taxon>Bacteria</taxon>
        <taxon>Pseudomonadati</taxon>
        <taxon>Bacteroidota</taxon>
        <taxon>Chitinophagia</taxon>
        <taxon>Chitinophagales</taxon>
        <taxon>Chitinophagaceae</taxon>
        <taxon>Haoranjiania</taxon>
    </lineage>
</organism>